<dbReference type="CDD" id="cd00078">
    <property type="entry name" value="HECTc"/>
    <property type="match status" value="1"/>
</dbReference>
<dbReference type="InterPro" id="IPR000569">
    <property type="entry name" value="HECT_dom"/>
</dbReference>
<feature type="domain" description="HECT" evidence="7">
    <location>
        <begin position="718"/>
        <end position="1058"/>
    </location>
</feature>
<evidence type="ECO:0000256" key="1">
    <source>
        <dbReference type="ARBA" id="ARBA00000885"/>
    </source>
</evidence>
<dbReference type="InterPro" id="IPR035983">
    <property type="entry name" value="Hect_E3_ubiquitin_ligase"/>
</dbReference>
<dbReference type="GO" id="GO:0000209">
    <property type="term" value="P:protein polyubiquitination"/>
    <property type="evidence" value="ECO:0007669"/>
    <property type="project" value="InterPro"/>
</dbReference>
<dbReference type="Pfam" id="PF00632">
    <property type="entry name" value="HECT"/>
    <property type="match status" value="1"/>
</dbReference>
<dbReference type="PROSITE" id="PS50096">
    <property type="entry name" value="IQ"/>
    <property type="match status" value="1"/>
</dbReference>
<dbReference type="SMART" id="SM00119">
    <property type="entry name" value="HECTc"/>
    <property type="match status" value="1"/>
</dbReference>
<dbReference type="Proteomes" id="UP000030758">
    <property type="component" value="Unassembled WGS sequence"/>
</dbReference>
<dbReference type="GO" id="GO:0006511">
    <property type="term" value="P:ubiquitin-dependent protein catabolic process"/>
    <property type="evidence" value="ECO:0007669"/>
    <property type="project" value="TreeGrafter"/>
</dbReference>
<dbReference type="CDD" id="cd23766">
    <property type="entry name" value="IQCG"/>
    <property type="match status" value="1"/>
</dbReference>
<dbReference type="Gene3D" id="3.30.2410.10">
    <property type="entry name" value="Hect, E3 ligase catalytic domain"/>
    <property type="match status" value="1"/>
</dbReference>
<dbReference type="InterPro" id="IPR000048">
    <property type="entry name" value="IQ_motif_EF-hand-BS"/>
</dbReference>
<keyword evidence="5 6" id="KW-0833">Ubl conjugation pathway</keyword>
<evidence type="ECO:0000256" key="3">
    <source>
        <dbReference type="ARBA" id="ARBA00012485"/>
    </source>
</evidence>
<evidence type="ECO:0000256" key="6">
    <source>
        <dbReference type="PROSITE-ProRule" id="PRU00104"/>
    </source>
</evidence>
<sequence>MQNNNSASCRPSLAAFCFGRNNLTAARRTGGISGCFINKQNRFLRLAHGERDERRQYHCIKEAAIRIQALWRGIMARRQLGEAYRMELEHRLNQDAAANLSLNELRLLVWKFSVYYECPRDTSHLVLIVSLMQQNVEEIVNDFRWSIPVAKLIHALITCIASLSEAPAVLPLVKKFVETKRSGCILRLLRAGMFETLRTYVEQVFTVMTKEMRCESENFNQCIDCIGISLLAAESFETEEDRSFVYKQFFIEFFCKKSQRIISDSLLPILATKWKVALLKALCHAQAKASVYTALSLLECIRKLQADDSLLLLRWHEDINKLLCVSLPSLFDIFYYRFDLPESSSVRLPRLDSRSEDMDEPMLDTLIFLLNDKSVVEYLTACFKMAKNDGCSRQYGVDLVVLFYKISSYGRERPKKITPGACVAEEWADEDGDKSSLDKSKCMQLVNSLADDVSLVPFFWLNAVDSAHFDLSGIVIPSDPEEREICLIAFGSTCVLLSRMLAIHFDSDFVSPNVAISGKNPSPLAASDLVAFVRVLCRIAQTMIYDSCSTSYGFPSVGSEAALAGRIRPSCLRHAAQWDDIFVHIVNVLWNLKQRDDRMHFCQSNDWTDCDCRVSEISAQKAISYPSDGRLYAHTLKLDIVVGMNKIRDGYFVSLRNETILSHIPFAVSFEERVWILRSFIQKDREIMGIGDMWIDGVDIKVRRSHMFQDAYAQLKYIPSELFKGPIRVMMYNSASVPEAGIDGGGIFREFISEVLKQGFSPDYGFFLCTQDESELYPNPTSEPFFGHSQEVHYFFGRLVGKAIYEGLQVEPRLALFYLAAVLYYDAKSVDFNYLSSYNRTIYNSLRSVVNYDGDVEDLQLDFSIMAKLYGILTTFELIPGGANVKVNNQNRREYVRKVAEFFQITLTSENIIAFRRGLTELINFEWLSMFSPAELQILISGFSRSINVDEWQSSTLYEDTPPWHPVVKSFWKIVQEMTELEKSRLLRFVTSCSRPPLLGFASFQPLFTIRVMVDVTDRLPTSATCVNLLKLPNIPDALTLKEKLLFAIQSSSGFELC</sequence>
<protein>
    <recommendedName>
        <fullName evidence="3">HECT-type E3 ubiquitin transferase</fullName>
        <ecNumber evidence="3">2.3.2.26</ecNumber>
    </recommendedName>
</protein>
<evidence type="ECO:0000256" key="5">
    <source>
        <dbReference type="ARBA" id="ARBA00022786"/>
    </source>
</evidence>
<dbReference type="FunFam" id="3.30.2160.10:FF:000002">
    <property type="entry name" value="Putative Ubiquitin-protein ligase E3C"/>
    <property type="match status" value="1"/>
</dbReference>
<gene>
    <name evidence="8" type="ORF">M514_01236</name>
</gene>
<name>A0A085NMW5_9BILA</name>
<dbReference type="Gene3D" id="1.20.5.190">
    <property type="match status" value="1"/>
</dbReference>
<dbReference type="PANTHER" id="PTHR45700">
    <property type="entry name" value="UBIQUITIN-PROTEIN LIGASE E3C"/>
    <property type="match status" value="1"/>
</dbReference>
<evidence type="ECO:0000256" key="2">
    <source>
        <dbReference type="ARBA" id="ARBA00004906"/>
    </source>
</evidence>
<accession>A0A085NMW5</accession>
<dbReference type="PANTHER" id="PTHR45700:SF2">
    <property type="entry name" value="UBIQUITIN-PROTEIN LIGASE E3C"/>
    <property type="match status" value="1"/>
</dbReference>
<proteinExistence type="predicted"/>
<dbReference type="PROSITE" id="PS50237">
    <property type="entry name" value="HECT"/>
    <property type="match status" value="1"/>
</dbReference>
<dbReference type="SUPFAM" id="SSF56204">
    <property type="entry name" value="Hect, E3 ligase catalytic domain"/>
    <property type="match status" value="1"/>
</dbReference>
<organism evidence="8">
    <name type="scientific">Trichuris suis</name>
    <name type="common">pig whipworm</name>
    <dbReference type="NCBI Taxonomy" id="68888"/>
    <lineage>
        <taxon>Eukaryota</taxon>
        <taxon>Metazoa</taxon>
        <taxon>Ecdysozoa</taxon>
        <taxon>Nematoda</taxon>
        <taxon>Enoplea</taxon>
        <taxon>Dorylaimia</taxon>
        <taxon>Trichinellida</taxon>
        <taxon>Trichuridae</taxon>
        <taxon>Trichuris</taxon>
    </lineage>
</organism>
<dbReference type="Gene3D" id="3.30.2160.10">
    <property type="entry name" value="Hect, E3 ligase catalytic domain"/>
    <property type="match status" value="1"/>
</dbReference>
<comment type="catalytic activity">
    <reaction evidence="1">
        <text>S-ubiquitinyl-[E2 ubiquitin-conjugating enzyme]-L-cysteine + [acceptor protein]-L-lysine = [E2 ubiquitin-conjugating enzyme]-L-cysteine + N(6)-ubiquitinyl-[acceptor protein]-L-lysine.</text>
        <dbReference type="EC" id="2.3.2.26"/>
    </reaction>
</comment>
<reference evidence="8" key="1">
    <citation type="journal article" date="2014" name="Nat. Genet.">
        <title>Genome and transcriptome of the porcine whipworm Trichuris suis.</title>
        <authorList>
            <person name="Jex A.R."/>
            <person name="Nejsum P."/>
            <person name="Schwarz E.M."/>
            <person name="Hu L."/>
            <person name="Young N.D."/>
            <person name="Hall R.S."/>
            <person name="Korhonen P.K."/>
            <person name="Liao S."/>
            <person name="Thamsborg S."/>
            <person name="Xia J."/>
            <person name="Xu P."/>
            <person name="Wang S."/>
            <person name="Scheerlinck J.P."/>
            <person name="Hofmann A."/>
            <person name="Sternberg P.W."/>
            <person name="Wang J."/>
            <person name="Gasser R.B."/>
        </authorList>
    </citation>
    <scope>NUCLEOTIDE SEQUENCE [LARGE SCALE GENOMIC DNA]</scope>
    <source>
        <strain evidence="8">DCEP-RM93F</strain>
    </source>
</reference>
<dbReference type="Pfam" id="PF00612">
    <property type="entry name" value="IQ"/>
    <property type="match status" value="1"/>
</dbReference>
<dbReference type="GO" id="GO:0061630">
    <property type="term" value="F:ubiquitin protein ligase activity"/>
    <property type="evidence" value="ECO:0007669"/>
    <property type="project" value="UniProtKB-EC"/>
</dbReference>
<comment type="pathway">
    <text evidence="2">Protein modification; protein ubiquitination.</text>
</comment>
<evidence type="ECO:0000256" key="4">
    <source>
        <dbReference type="ARBA" id="ARBA00022679"/>
    </source>
</evidence>
<evidence type="ECO:0000313" key="8">
    <source>
        <dbReference type="EMBL" id="KFD70811.1"/>
    </source>
</evidence>
<dbReference type="EMBL" id="KL367485">
    <property type="protein sequence ID" value="KFD70811.1"/>
    <property type="molecule type" value="Genomic_DNA"/>
</dbReference>
<evidence type="ECO:0000259" key="7">
    <source>
        <dbReference type="PROSITE" id="PS50237"/>
    </source>
</evidence>
<feature type="active site" description="Glycyl thioester intermediate" evidence="6">
    <location>
        <position position="1026"/>
    </location>
</feature>
<dbReference type="InterPro" id="IPR044611">
    <property type="entry name" value="E3A/B/C-like"/>
</dbReference>
<dbReference type="Gene3D" id="3.90.1750.10">
    <property type="entry name" value="Hect, E3 ligase catalytic domains"/>
    <property type="match status" value="1"/>
</dbReference>
<dbReference type="EC" id="2.3.2.26" evidence="3"/>
<dbReference type="AlphaFoldDB" id="A0A085NMW5"/>
<keyword evidence="4" id="KW-0808">Transferase</keyword>